<dbReference type="PANTHER" id="PTHR33121">
    <property type="entry name" value="CYCLIC DI-GMP PHOSPHODIESTERASE PDEF"/>
    <property type="match status" value="1"/>
</dbReference>
<dbReference type="InterPro" id="IPR050706">
    <property type="entry name" value="Cyclic-di-GMP_PDE-like"/>
</dbReference>
<dbReference type="GO" id="GO:0071111">
    <property type="term" value="F:cyclic-guanylate-specific phosphodiesterase activity"/>
    <property type="evidence" value="ECO:0007669"/>
    <property type="project" value="InterPro"/>
</dbReference>
<dbReference type="SMART" id="SM00052">
    <property type="entry name" value="EAL"/>
    <property type="match status" value="1"/>
</dbReference>
<comment type="caution">
    <text evidence="2">The sequence shown here is derived from an EMBL/GenBank/DDBJ whole genome shotgun (WGS) entry which is preliminary data.</text>
</comment>
<gene>
    <name evidence="2" type="ORF">NO357_05820</name>
</gene>
<accession>A0AAE3WBL3</accession>
<dbReference type="Gene3D" id="3.20.20.450">
    <property type="entry name" value="EAL domain"/>
    <property type="match status" value="1"/>
</dbReference>
<dbReference type="EMBL" id="JANHAX010000001">
    <property type="protein sequence ID" value="MDQ2089415.1"/>
    <property type="molecule type" value="Genomic_DNA"/>
</dbReference>
<dbReference type="PANTHER" id="PTHR33121:SF79">
    <property type="entry name" value="CYCLIC DI-GMP PHOSPHODIESTERASE PDED-RELATED"/>
    <property type="match status" value="1"/>
</dbReference>
<dbReference type="PROSITE" id="PS50883">
    <property type="entry name" value="EAL"/>
    <property type="match status" value="1"/>
</dbReference>
<dbReference type="RefSeq" id="WP_306734661.1">
    <property type="nucleotide sequence ID" value="NZ_JANHAX010000001.1"/>
</dbReference>
<dbReference type="SUPFAM" id="SSF141868">
    <property type="entry name" value="EAL domain-like"/>
    <property type="match status" value="1"/>
</dbReference>
<dbReference type="Proteomes" id="UP001226762">
    <property type="component" value="Unassembled WGS sequence"/>
</dbReference>
<proteinExistence type="predicted"/>
<feature type="domain" description="EAL" evidence="1">
    <location>
        <begin position="28"/>
        <end position="278"/>
    </location>
</feature>
<sequence>MRRRHRGKWADIPAGHEDPLSYAVQSRNRSVVRMVDDAVRHRQVMLAFQPIVQARRPDFAAFYEGLLRVRDDSGRIIPAGEFIREIEETETGRIMDCLALEQGLQVLYEQPALRLSINMSARSIGYDRWTRTLKRGLKRDATVAERLILEITEASAMTVPELVTNFMAPLQRKGISFALDDFGAGFTSFRYLRDFFFDVVKIDGQFIRGIHADPDNQVLTRALVSIAQQFDMFTVAEFVESAEDVAFLTDIGVDCLQGYYFGAPTVHPTWEQEIGETARAG</sequence>
<dbReference type="AlphaFoldDB" id="A0AAE3WBL3"/>
<dbReference type="Pfam" id="PF00563">
    <property type="entry name" value="EAL"/>
    <property type="match status" value="1"/>
</dbReference>
<keyword evidence="3" id="KW-1185">Reference proteome</keyword>
<name>A0AAE3WBL3_9RHOB</name>
<protein>
    <submittedName>
        <fullName evidence="2">EAL domain-containing protein</fullName>
    </submittedName>
</protein>
<evidence type="ECO:0000313" key="2">
    <source>
        <dbReference type="EMBL" id="MDQ2089415.1"/>
    </source>
</evidence>
<evidence type="ECO:0000313" key="3">
    <source>
        <dbReference type="Proteomes" id="UP001226762"/>
    </source>
</evidence>
<organism evidence="2 3">
    <name type="scientific">Marimonas arenosa</name>
    <dbReference type="NCBI Taxonomy" id="1795305"/>
    <lineage>
        <taxon>Bacteria</taxon>
        <taxon>Pseudomonadati</taxon>
        <taxon>Pseudomonadota</taxon>
        <taxon>Alphaproteobacteria</taxon>
        <taxon>Rhodobacterales</taxon>
        <taxon>Paracoccaceae</taxon>
        <taxon>Marimonas</taxon>
    </lineage>
</organism>
<reference evidence="2" key="1">
    <citation type="submission" date="2022-07" db="EMBL/GenBank/DDBJ databases">
        <authorList>
            <person name="Otstavnykh N."/>
            <person name="Isaeva M."/>
            <person name="Bystritskaya E."/>
        </authorList>
    </citation>
    <scope>NUCLEOTIDE SEQUENCE</scope>
    <source>
        <strain evidence="2">KCTC 52189</strain>
    </source>
</reference>
<evidence type="ECO:0000259" key="1">
    <source>
        <dbReference type="PROSITE" id="PS50883"/>
    </source>
</evidence>
<reference evidence="2" key="2">
    <citation type="submission" date="2023-02" db="EMBL/GenBank/DDBJ databases">
        <title>'Rhodoalgimonas zhirmunskyi' gen. nov., isolated from a red alga.</title>
        <authorList>
            <person name="Nedashkovskaya O.I."/>
            <person name="Otstavnykh N.Y."/>
            <person name="Bystritskaya E.P."/>
            <person name="Balabanova L.A."/>
            <person name="Isaeva M.P."/>
        </authorList>
    </citation>
    <scope>NUCLEOTIDE SEQUENCE</scope>
    <source>
        <strain evidence="2">KCTC 52189</strain>
    </source>
</reference>
<dbReference type="CDD" id="cd01948">
    <property type="entry name" value="EAL"/>
    <property type="match status" value="1"/>
</dbReference>
<dbReference type="InterPro" id="IPR001633">
    <property type="entry name" value="EAL_dom"/>
</dbReference>
<dbReference type="InterPro" id="IPR035919">
    <property type="entry name" value="EAL_sf"/>
</dbReference>